<dbReference type="PANTHER" id="PTHR15032:SF4">
    <property type="entry name" value="N-ACYL-PHOSPHATIDYLETHANOLAMINE-HYDROLYZING PHOSPHOLIPASE D"/>
    <property type="match status" value="1"/>
</dbReference>
<dbReference type="PANTHER" id="PTHR15032">
    <property type="entry name" value="N-ACYL-PHOSPHATIDYLETHANOLAMINE-HYDROLYZING PHOSPHOLIPASE D"/>
    <property type="match status" value="1"/>
</dbReference>
<dbReference type="SUPFAM" id="SSF56281">
    <property type="entry name" value="Metallo-hydrolase/oxidoreductase"/>
    <property type="match status" value="1"/>
</dbReference>
<evidence type="ECO:0000256" key="2">
    <source>
        <dbReference type="ARBA" id="ARBA00034301"/>
    </source>
</evidence>
<evidence type="ECO:0000256" key="3">
    <source>
        <dbReference type="ARBA" id="ARBA00048505"/>
    </source>
</evidence>
<dbReference type="PIRSF" id="PIRSF038896">
    <property type="entry name" value="NAPE-PLD"/>
    <property type="match status" value="1"/>
</dbReference>
<sequence>MAMLAVVILIGAIALIAVLTMLVLRFYPAFGGRPNEQTQARMLRSAQYAKGKFENQLPTSMSMSMREYLSTAGEFIRGNPGGRPAKALTSNAIDPRSLHAAQKAKVTWFGHSAMLLELDGKRLLLDPMLGQAPSPFPWIGGKRFSDKLPIEIEALPAIDAVIFSHDHYDHLDYSSIQRLKDKVGRFFVPLGVAAHLVRWGVSPDRIEEFDWWEEIVWESITLACTPARHFSGRGLADRNNTLWCSWIIHGQEARIFFSGDSGYGPHFKEIGNKYGPFDLTLMECGQYDTRWAAIHMLPEETVQAHLDVKGSLMIPIHWGGFKLALHDWRDPAERAVKAAHASNVRIATPRIGEPVTIGGASYPTAAWWRE</sequence>
<feature type="domain" description="Metallo-beta-lactamase" evidence="4">
    <location>
        <begin position="122"/>
        <end position="318"/>
    </location>
</feature>
<dbReference type="EMBL" id="BSSQ01000012">
    <property type="protein sequence ID" value="GLX68566.1"/>
    <property type="molecule type" value="Genomic_DNA"/>
</dbReference>
<organism evidence="5 6">
    <name type="scientific">Paenibacillus glycanilyticus</name>
    <dbReference type="NCBI Taxonomy" id="126569"/>
    <lineage>
        <taxon>Bacteria</taxon>
        <taxon>Bacillati</taxon>
        <taxon>Bacillota</taxon>
        <taxon>Bacilli</taxon>
        <taxon>Bacillales</taxon>
        <taxon>Paenibacillaceae</taxon>
        <taxon>Paenibacillus</taxon>
    </lineage>
</organism>
<accession>A0ABQ6GC73</accession>
<reference evidence="5 6" key="1">
    <citation type="submission" date="2023-03" db="EMBL/GenBank/DDBJ databases">
        <title>Draft genome sequence of the bacteria which degrade cell wall of Tricholomamatutake.</title>
        <authorList>
            <person name="Konishi Y."/>
            <person name="Fukuta Y."/>
            <person name="Shirasaka N."/>
        </authorList>
    </citation>
    <scope>NUCLEOTIDE SEQUENCE [LARGE SCALE GENOMIC DNA]</scope>
    <source>
        <strain evidence="6">mu1</strain>
    </source>
</reference>
<dbReference type="Gene3D" id="3.60.15.10">
    <property type="entry name" value="Ribonuclease Z/Hydroxyacylglutathione hydrolase-like"/>
    <property type="match status" value="1"/>
</dbReference>
<comment type="catalytic activity">
    <reaction evidence="1">
        <text>3',5'-cyclic CMP + H2O = CMP + H(+)</text>
        <dbReference type="Rhea" id="RHEA:72675"/>
        <dbReference type="ChEBI" id="CHEBI:15377"/>
        <dbReference type="ChEBI" id="CHEBI:15378"/>
        <dbReference type="ChEBI" id="CHEBI:58003"/>
        <dbReference type="ChEBI" id="CHEBI:60377"/>
    </reaction>
    <physiologicalReaction direction="left-to-right" evidence="1">
        <dbReference type="Rhea" id="RHEA:72676"/>
    </physiologicalReaction>
</comment>
<evidence type="ECO:0000259" key="4">
    <source>
        <dbReference type="Pfam" id="PF12706"/>
    </source>
</evidence>
<comment type="caution">
    <text evidence="5">The sequence shown here is derived from an EMBL/GenBank/DDBJ whole genome shotgun (WGS) entry which is preliminary data.</text>
</comment>
<proteinExistence type="predicted"/>
<keyword evidence="6" id="KW-1185">Reference proteome</keyword>
<dbReference type="Proteomes" id="UP001157114">
    <property type="component" value="Unassembled WGS sequence"/>
</dbReference>
<dbReference type="InterPro" id="IPR024884">
    <property type="entry name" value="NAPE-PLD"/>
</dbReference>
<dbReference type="Pfam" id="PF12706">
    <property type="entry name" value="Lactamase_B_2"/>
    <property type="match status" value="1"/>
</dbReference>
<evidence type="ECO:0000256" key="1">
    <source>
        <dbReference type="ARBA" id="ARBA00034221"/>
    </source>
</evidence>
<name>A0ABQ6GC73_9BACL</name>
<dbReference type="InterPro" id="IPR001279">
    <property type="entry name" value="Metallo-B-lactamas"/>
</dbReference>
<comment type="catalytic activity">
    <reaction evidence="3">
        <text>3',5'-cyclic UMP + H2O = UMP + H(+)</text>
        <dbReference type="Rhea" id="RHEA:70575"/>
        <dbReference type="ChEBI" id="CHEBI:15377"/>
        <dbReference type="ChEBI" id="CHEBI:15378"/>
        <dbReference type="ChEBI" id="CHEBI:57865"/>
        <dbReference type="ChEBI" id="CHEBI:184387"/>
    </reaction>
    <physiologicalReaction direction="left-to-right" evidence="3">
        <dbReference type="Rhea" id="RHEA:70576"/>
    </physiologicalReaction>
</comment>
<comment type="function">
    <text evidence="2">Counteracts the endogenous Pycsar antiviral defense system. Phosphodiesterase that enables metal-dependent hydrolysis of host cyclic nucleotide Pycsar defense signals such as cCMP and cUMP.</text>
</comment>
<gene>
    <name evidence="5" type="ORF">MU1_29110</name>
</gene>
<evidence type="ECO:0000313" key="6">
    <source>
        <dbReference type="Proteomes" id="UP001157114"/>
    </source>
</evidence>
<evidence type="ECO:0000313" key="5">
    <source>
        <dbReference type="EMBL" id="GLX68566.1"/>
    </source>
</evidence>
<dbReference type="InterPro" id="IPR036866">
    <property type="entry name" value="RibonucZ/Hydroxyglut_hydro"/>
</dbReference>
<protein>
    <submittedName>
        <fullName evidence="5">Membrane protein</fullName>
    </submittedName>
</protein>